<protein>
    <submittedName>
        <fullName evidence="2">Uncharacterized protein</fullName>
    </submittedName>
</protein>
<keyword evidence="3" id="KW-1185">Reference proteome</keyword>
<accession>A0A3L8SX07</accession>
<dbReference type="Proteomes" id="UP000276834">
    <property type="component" value="Unassembled WGS sequence"/>
</dbReference>
<reference evidence="2 3" key="1">
    <citation type="journal article" date="2018" name="Proc. R. Soc. B">
        <title>A non-coding region near Follistatin controls head colour polymorphism in the Gouldian finch.</title>
        <authorList>
            <person name="Toomey M.B."/>
            <person name="Marques C.I."/>
            <person name="Andrade P."/>
            <person name="Araujo P.M."/>
            <person name="Sabatino S."/>
            <person name="Gazda M.A."/>
            <person name="Afonso S."/>
            <person name="Lopes R.J."/>
            <person name="Corbo J.C."/>
            <person name="Carneiro M."/>
        </authorList>
    </citation>
    <scope>NUCLEOTIDE SEQUENCE [LARGE SCALE GENOMIC DNA]</scope>
    <source>
        <strain evidence="2">Red01</strain>
        <tissue evidence="2">Muscle</tissue>
    </source>
</reference>
<evidence type="ECO:0000256" key="1">
    <source>
        <dbReference type="SAM" id="MobiDB-lite"/>
    </source>
</evidence>
<comment type="caution">
    <text evidence="2">The sequence shown here is derived from an EMBL/GenBank/DDBJ whole genome shotgun (WGS) entry which is preliminary data.</text>
</comment>
<evidence type="ECO:0000313" key="3">
    <source>
        <dbReference type="Proteomes" id="UP000276834"/>
    </source>
</evidence>
<proteinExistence type="predicted"/>
<dbReference type="EMBL" id="QUSF01000004">
    <property type="protein sequence ID" value="RLW09971.1"/>
    <property type="molecule type" value="Genomic_DNA"/>
</dbReference>
<sequence length="158" mass="17383">LVVILYAGLNSIMWQNLPHQKALKLSNDLSFPECCFICAEQKPSCVQEFCQQRFCFFSYFRGERQLNAEAPSGDCPTKQCGLVSTKTSLTSAVVEPSVIPDNKSPLSTAASNSFSEIPEENAEYDPKSSYTTMKPTRNALLRSHPSPFMGLSGARSST</sequence>
<feature type="non-terminal residue" evidence="2">
    <location>
        <position position="1"/>
    </location>
</feature>
<organism evidence="2 3">
    <name type="scientific">Chloebia gouldiae</name>
    <name type="common">Gouldian finch</name>
    <name type="synonym">Erythrura gouldiae</name>
    <dbReference type="NCBI Taxonomy" id="44316"/>
    <lineage>
        <taxon>Eukaryota</taxon>
        <taxon>Metazoa</taxon>
        <taxon>Chordata</taxon>
        <taxon>Craniata</taxon>
        <taxon>Vertebrata</taxon>
        <taxon>Euteleostomi</taxon>
        <taxon>Archelosauria</taxon>
        <taxon>Archosauria</taxon>
        <taxon>Dinosauria</taxon>
        <taxon>Saurischia</taxon>
        <taxon>Theropoda</taxon>
        <taxon>Coelurosauria</taxon>
        <taxon>Aves</taxon>
        <taxon>Neognathae</taxon>
        <taxon>Neoaves</taxon>
        <taxon>Telluraves</taxon>
        <taxon>Australaves</taxon>
        <taxon>Passeriformes</taxon>
        <taxon>Passeroidea</taxon>
        <taxon>Passeridae</taxon>
        <taxon>Chloebia</taxon>
    </lineage>
</organism>
<feature type="compositionally biased region" description="Polar residues" evidence="1">
    <location>
        <begin position="104"/>
        <end position="115"/>
    </location>
</feature>
<feature type="region of interest" description="Disordered" evidence="1">
    <location>
        <begin position="102"/>
        <end position="132"/>
    </location>
</feature>
<gene>
    <name evidence="2" type="ORF">DV515_00002067</name>
</gene>
<dbReference type="OrthoDB" id="195672at2759"/>
<name>A0A3L8SX07_CHLGU</name>
<dbReference type="AlphaFoldDB" id="A0A3L8SX07"/>
<evidence type="ECO:0000313" key="2">
    <source>
        <dbReference type="EMBL" id="RLW09971.1"/>
    </source>
</evidence>